<dbReference type="EC" id="2.7.7.65" evidence="1"/>
<dbReference type="CDD" id="cd01949">
    <property type="entry name" value="GGDEF"/>
    <property type="match status" value="1"/>
</dbReference>
<accession>A0A1N6IJ94</accession>
<evidence type="ECO:0000256" key="3">
    <source>
        <dbReference type="SAM" id="Phobius"/>
    </source>
</evidence>
<dbReference type="GO" id="GO:0005886">
    <property type="term" value="C:plasma membrane"/>
    <property type="evidence" value="ECO:0007669"/>
    <property type="project" value="TreeGrafter"/>
</dbReference>
<dbReference type="NCBIfam" id="TIGR00254">
    <property type="entry name" value="GGDEF"/>
    <property type="match status" value="1"/>
</dbReference>
<dbReference type="EMBL" id="FSRG01000006">
    <property type="protein sequence ID" value="SIO32059.1"/>
    <property type="molecule type" value="Genomic_DNA"/>
</dbReference>
<dbReference type="InterPro" id="IPR000160">
    <property type="entry name" value="GGDEF_dom"/>
</dbReference>
<dbReference type="InterPro" id="IPR050469">
    <property type="entry name" value="Diguanylate_Cyclase"/>
</dbReference>
<keyword evidence="3" id="KW-0472">Membrane</keyword>
<dbReference type="Proteomes" id="UP000184694">
    <property type="component" value="Unassembled WGS sequence"/>
</dbReference>
<dbReference type="InterPro" id="IPR029787">
    <property type="entry name" value="Nucleotide_cyclase"/>
</dbReference>
<protein>
    <recommendedName>
        <fullName evidence="1">diguanylate cyclase</fullName>
        <ecNumber evidence="1">2.7.7.65</ecNumber>
    </recommendedName>
</protein>
<evidence type="ECO:0000313" key="5">
    <source>
        <dbReference type="EMBL" id="SIO32059.1"/>
    </source>
</evidence>
<name>A0A1N6IJ94_9BACT</name>
<feature type="transmembrane region" description="Helical" evidence="3">
    <location>
        <begin position="34"/>
        <end position="53"/>
    </location>
</feature>
<dbReference type="RefSeq" id="WP_074217540.1">
    <property type="nucleotide sequence ID" value="NZ_FSRG01000006.1"/>
</dbReference>
<feature type="transmembrane region" description="Helical" evidence="3">
    <location>
        <begin position="93"/>
        <end position="114"/>
    </location>
</feature>
<dbReference type="Pfam" id="PF00990">
    <property type="entry name" value="GGDEF"/>
    <property type="match status" value="1"/>
</dbReference>
<dbReference type="STRING" id="1121457.SAMN02745161_2802"/>
<dbReference type="GO" id="GO:0052621">
    <property type="term" value="F:diguanylate cyclase activity"/>
    <property type="evidence" value="ECO:0007669"/>
    <property type="project" value="UniProtKB-EC"/>
</dbReference>
<dbReference type="SUPFAM" id="SSF55073">
    <property type="entry name" value="Nucleotide cyclase"/>
    <property type="match status" value="1"/>
</dbReference>
<feature type="transmembrane region" description="Helical" evidence="3">
    <location>
        <begin position="120"/>
        <end position="141"/>
    </location>
</feature>
<evidence type="ECO:0000313" key="6">
    <source>
        <dbReference type="Proteomes" id="UP000184694"/>
    </source>
</evidence>
<gene>
    <name evidence="5" type="ORF">SAMN02745161_2802</name>
</gene>
<dbReference type="PANTHER" id="PTHR45138">
    <property type="entry name" value="REGULATORY COMPONENTS OF SENSORY TRANSDUCTION SYSTEM"/>
    <property type="match status" value="1"/>
</dbReference>
<reference evidence="6" key="1">
    <citation type="submission" date="2016-11" db="EMBL/GenBank/DDBJ databases">
        <authorList>
            <person name="Varghese N."/>
            <person name="Submissions S."/>
        </authorList>
    </citation>
    <scope>NUCLEOTIDE SEQUENCE [LARGE SCALE GENOMIC DNA]</scope>
    <source>
        <strain evidence="6">DSM 17456</strain>
    </source>
</reference>
<keyword evidence="3" id="KW-0812">Transmembrane</keyword>
<dbReference type="InterPro" id="IPR043128">
    <property type="entry name" value="Rev_trsase/Diguanyl_cyclase"/>
</dbReference>
<dbReference type="Gene3D" id="3.30.70.270">
    <property type="match status" value="1"/>
</dbReference>
<comment type="catalytic activity">
    <reaction evidence="2">
        <text>2 GTP = 3',3'-c-di-GMP + 2 diphosphate</text>
        <dbReference type="Rhea" id="RHEA:24898"/>
        <dbReference type="ChEBI" id="CHEBI:33019"/>
        <dbReference type="ChEBI" id="CHEBI:37565"/>
        <dbReference type="ChEBI" id="CHEBI:58805"/>
        <dbReference type="EC" id="2.7.7.65"/>
    </reaction>
</comment>
<evidence type="ECO:0000256" key="2">
    <source>
        <dbReference type="ARBA" id="ARBA00034247"/>
    </source>
</evidence>
<dbReference type="GO" id="GO:0043709">
    <property type="term" value="P:cell adhesion involved in single-species biofilm formation"/>
    <property type="evidence" value="ECO:0007669"/>
    <property type="project" value="TreeGrafter"/>
</dbReference>
<dbReference type="GO" id="GO:1902201">
    <property type="term" value="P:negative regulation of bacterial-type flagellum-dependent cell motility"/>
    <property type="evidence" value="ECO:0007669"/>
    <property type="project" value="TreeGrafter"/>
</dbReference>
<dbReference type="OrthoDB" id="8554767at2"/>
<evidence type="ECO:0000259" key="4">
    <source>
        <dbReference type="PROSITE" id="PS50887"/>
    </source>
</evidence>
<dbReference type="PROSITE" id="PS50887">
    <property type="entry name" value="GGDEF"/>
    <property type="match status" value="1"/>
</dbReference>
<dbReference type="AlphaFoldDB" id="A0A1N6IJ94"/>
<sequence length="387" mass="43141">MLGIRELYASLTITALVSTATVFWLYFSRFSTRGVLWWVISMSCYLLCLILMTLRGIIPPFFSEFIANIAATAGYVCFWFAIRLFFNRPLTRNIWGCGLFLTLLITVASGIALYDSELVTGKVLIIGINYSTINIFTAYELLRNAHRSNAAKVLAAINIINAVIINLRGFHIVQTASFNTYFTTGWTTSAYVLWTNLSLLITTLGLMMLIVEDLHSKLARQAMEDPLTGLFNRRALTSITPEEFSELKNNKMPLGLLMLDIDHFKAVNDTYGHTTGDALLKQFADEVSSCLRSTDTLYRIGGEEFLIIAPNASITNLQALGERIRNHIEQTPLVITEGTIYHTVSIGCAISYKKDMCLNAILERADTALYSAKALGRNKVIIPEVAV</sequence>
<proteinExistence type="predicted"/>
<keyword evidence="3" id="KW-1133">Transmembrane helix</keyword>
<feature type="transmembrane region" description="Helical" evidence="3">
    <location>
        <begin position="65"/>
        <end position="86"/>
    </location>
</feature>
<keyword evidence="6" id="KW-1185">Reference proteome</keyword>
<dbReference type="SMART" id="SM00267">
    <property type="entry name" value="GGDEF"/>
    <property type="match status" value="1"/>
</dbReference>
<dbReference type="FunFam" id="3.30.70.270:FF:000001">
    <property type="entry name" value="Diguanylate cyclase domain protein"/>
    <property type="match status" value="1"/>
</dbReference>
<evidence type="ECO:0000256" key="1">
    <source>
        <dbReference type="ARBA" id="ARBA00012528"/>
    </source>
</evidence>
<feature type="transmembrane region" description="Helical" evidence="3">
    <location>
        <begin position="6"/>
        <end position="27"/>
    </location>
</feature>
<feature type="transmembrane region" description="Helical" evidence="3">
    <location>
        <begin position="191"/>
        <end position="211"/>
    </location>
</feature>
<feature type="domain" description="GGDEF" evidence="4">
    <location>
        <begin position="252"/>
        <end position="385"/>
    </location>
</feature>
<organism evidence="5 6">
    <name type="scientific">Halodesulfovibrio marinisediminis DSM 17456</name>
    <dbReference type="NCBI Taxonomy" id="1121457"/>
    <lineage>
        <taxon>Bacteria</taxon>
        <taxon>Pseudomonadati</taxon>
        <taxon>Thermodesulfobacteriota</taxon>
        <taxon>Desulfovibrionia</taxon>
        <taxon>Desulfovibrionales</taxon>
        <taxon>Desulfovibrionaceae</taxon>
        <taxon>Halodesulfovibrio</taxon>
    </lineage>
</organism>
<feature type="transmembrane region" description="Helical" evidence="3">
    <location>
        <begin position="153"/>
        <end position="171"/>
    </location>
</feature>
<dbReference type="PANTHER" id="PTHR45138:SF9">
    <property type="entry name" value="DIGUANYLATE CYCLASE DGCM-RELATED"/>
    <property type="match status" value="1"/>
</dbReference>